<dbReference type="RefSeq" id="WP_183947312.1">
    <property type="nucleotide sequence ID" value="NZ_JACHHX010000003.1"/>
</dbReference>
<feature type="transmembrane region" description="Helical" evidence="1">
    <location>
        <begin position="39"/>
        <end position="61"/>
    </location>
</feature>
<feature type="transmembrane region" description="Helical" evidence="1">
    <location>
        <begin position="655"/>
        <end position="674"/>
    </location>
</feature>
<protein>
    <recommendedName>
        <fullName evidence="4">Spermidine synthase</fullName>
    </recommendedName>
</protein>
<dbReference type="AlphaFoldDB" id="A0A7W7XYE5"/>
<accession>A0A7W7XYE5</accession>
<keyword evidence="1" id="KW-1133">Transmembrane helix</keyword>
<dbReference type="SUPFAM" id="SSF53335">
    <property type="entry name" value="S-adenosyl-L-methionine-dependent methyltransferases"/>
    <property type="match status" value="1"/>
</dbReference>
<feature type="transmembrane region" description="Helical" evidence="1">
    <location>
        <begin position="627"/>
        <end position="649"/>
    </location>
</feature>
<dbReference type="EMBL" id="JACHHX010000003">
    <property type="protein sequence ID" value="MBB5014735.1"/>
    <property type="molecule type" value="Genomic_DNA"/>
</dbReference>
<feature type="transmembrane region" description="Helical" evidence="1">
    <location>
        <begin position="197"/>
        <end position="216"/>
    </location>
</feature>
<feature type="transmembrane region" description="Helical" evidence="1">
    <location>
        <begin position="172"/>
        <end position="190"/>
    </location>
</feature>
<keyword evidence="1" id="KW-0472">Membrane</keyword>
<evidence type="ECO:0000313" key="2">
    <source>
        <dbReference type="EMBL" id="MBB5014735.1"/>
    </source>
</evidence>
<feature type="transmembrane region" description="Helical" evidence="1">
    <location>
        <begin position="758"/>
        <end position="782"/>
    </location>
</feature>
<name>A0A7W7XYE5_9GAMM</name>
<feature type="transmembrane region" description="Helical" evidence="1">
    <location>
        <begin position="788"/>
        <end position="807"/>
    </location>
</feature>
<proteinExistence type="predicted"/>
<evidence type="ECO:0000313" key="3">
    <source>
        <dbReference type="Proteomes" id="UP000519004"/>
    </source>
</evidence>
<dbReference type="Proteomes" id="UP000519004">
    <property type="component" value="Unassembled WGS sequence"/>
</dbReference>
<keyword evidence="3" id="KW-1185">Reference proteome</keyword>
<dbReference type="InterPro" id="IPR029063">
    <property type="entry name" value="SAM-dependent_MTases_sf"/>
</dbReference>
<feature type="transmembrane region" description="Helical" evidence="1">
    <location>
        <begin position="113"/>
        <end position="135"/>
    </location>
</feature>
<dbReference type="CDD" id="cd02440">
    <property type="entry name" value="AdoMet_MTases"/>
    <property type="match status" value="1"/>
</dbReference>
<feature type="transmembrane region" description="Helical" evidence="1">
    <location>
        <begin position="147"/>
        <end position="166"/>
    </location>
</feature>
<gene>
    <name evidence="2" type="ORF">HNQ58_000611</name>
</gene>
<feature type="transmembrane region" description="Helical" evidence="1">
    <location>
        <begin position="589"/>
        <end position="615"/>
    </location>
</feature>
<dbReference type="Gene3D" id="3.40.50.150">
    <property type="entry name" value="Vaccinia Virus protein VP39"/>
    <property type="match status" value="1"/>
</dbReference>
<keyword evidence="1" id="KW-0812">Transmembrane</keyword>
<feature type="transmembrane region" description="Helical" evidence="1">
    <location>
        <begin position="722"/>
        <end position="746"/>
    </location>
</feature>
<reference evidence="2 3" key="1">
    <citation type="submission" date="2020-08" db="EMBL/GenBank/DDBJ databases">
        <title>Genomic Encyclopedia of Type Strains, Phase IV (KMG-IV): sequencing the most valuable type-strain genomes for metagenomic binning, comparative biology and taxonomic classification.</title>
        <authorList>
            <person name="Goeker M."/>
        </authorList>
    </citation>
    <scope>NUCLEOTIDE SEQUENCE [LARGE SCALE GENOMIC DNA]</scope>
    <source>
        <strain evidence="2 3">DSM 25897</strain>
    </source>
</reference>
<feature type="transmembrane region" description="Helical" evidence="1">
    <location>
        <begin position="73"/>
        <end position="93"/>
    </location>
</feature>
<sequence>MSEARAGPWLALSVALLSAAALGYQILLMRWLAIAHWQPFAAMIISLALLGHGASGTALSLLRGWAVARFDALYPLCAAAFALAAPGCVTLAQTIPFNGLALVWDLRQLGWLAALYLCLALPFFFAACCFGLAFARHPAHIPRLYGADLFGAGLGAALAIGLLFLLPLPQALAAVAALGLVAAGLAALAGARRLRRLAGLAALGVLLAAVLDGTALQPPLNEYKGLAQALRLRDAAVIDQRHSPYGWLAVVESPTVPLRHAPGLSLHNSQEPPPQLGVFVDGDALGAITRAVDDPARLDWLGRMTSALPYVLLDGPRVLVLGAGAGMDVLQALHLGAQHVHAVEPNPQLLALLCEDYADYAGAPCADPRVRMTVGDARTALRGGGADYELIVWPLAESLGGAASGAFAAEENYALTVEAFVAALRRLAPGGLLALTRWEKLPPRDMLKLFATAVTALEREGAAEPGARLAAIRGWSTGTLLVARDPFDAARIARLRDFAEGLGFDPVHYPGMPADEANRYNLLAQPWAFEGARALLSPARAQFLRDYKFDLRPASDDRPYFAHFFRWRALPELWALRGQGAAVLFDAGYLLLLAALAQALPLSLLLILAPLLALPRGAAAGGSRARPALYFLCLGLAFLLIEIACLARLKLLVGQPLLAITVGLAGFLCFAGLGSLQAQRFDPDPARFPAWLRRIVAGIALALGWHVLVVALALHWGGALALPWRALLGLLSIAPLAFLMGMPFPLGLSRLARSQPAFVPWAWGINGCASVLAALLALLLAIDLGLPATLLIAWLLYALAALCWPLPRDPGAADAARPRGKLLRFPSFFTPPAARSARGSAAG</sequence>
<feature type="transmembrane region" description="Helical" evidence="1">
    <location>
        <begin position="695"/>
        <end position="716"/>
    </location>
</feature>
<evidence type="ECO:0000256" key="1">
    <source>
        <dbReference type="SAM" id="Phobius"/>
    </source>
</evidence>
<organism evidence="2 3">
    <name type="scientific">Rehaibacterium terrae</name>
    <dbReference type="NCBI Taxonomy" id="1341696"/>
    <lineage>
        <taxon>Bacteria</taxon>
        <taxon>Pseudomonadati</taxon>
        <taxon>Pseudomonadota</taxon>
        <taxon>Gammaproteobacteria</taxon>
        <taxon>Lysobacterales</taxon>
        <taxon>Lysobacteraceae</taxon>
        <taxon>Rehaibacterium</taxon>
    </lineage>
</organism>
<evidence type="ECO:0008006" key="4">
    <source>
        <dbReference type="Google" id="ProtNLM"/>
    </source>
</evidence>
<comment type="caution">
    <text evidence="2">The sequence shown here is derived from an EMBL/GenBank/DDBJ whole genome shotgun (WGS) entry which is preliminary data.</text>
</comment>